<protein>
    <submittedName>
        <fullName evidence="1">5311_t:CDS:1</fullName>
    </submittedName>
</protein>
<gene>
    <name evidence="1" type="ORF">GMARGA_LOCUS23934</name>
</gene>
<organism evidence="1 2">
    <name type="scientific">Gigaspora margarita</name>
    <dbReference type="NCBI Taxonomy" id="4874"/>
    <lineage>
        <taxon>Eukaryota</taxon>
        <taxon>Fungi</taxon>
        <taxon>Fungi incertae sedis</taxon>
        <taxon>Mucoromycota</taxon>
        <taxon>Glomeromycotina</taxon>
        <taxon>Glomeromycetes</taxon>
        <taxon>Diversisporales</taxon>
        <taxon>Gigasporaceae</taxon>
        <taxon>Gigaspora</taxon>
    </lineage>
</organism>
<reference evidence="1 2" key="1">
    <citation type="submission" date="2021-06" db="EMBL/GenBank/DDBJ databases">
        <authorList>
            <person name="Kallberg Y."/>
            <person name="Tangrot J."/>
            <person name="Rosling A."/>
        </authorList>
    </citation>
    <scope>NUCLEOTIDE SEQUENCE [LARGE SCALE GENOMIC DNA]</scope>
    <source>
        <strain evidence="1 2">120-4 pot B 10/14</strain>
    </source>
</reference>
<dbReference type="Proteomes" id="UP000789901">
    <property type="component" value="Unassembled WGS sequence"/>
</dbReference>
<name>A0ABN7VX67_GIGMA</name>
<evidence type="ECO:0000313" key="1">
    <source>
        <dbReference type="EMBL" id="CAG8804783.1"/>
    </source>
</evidence>
<sequence length="66" mass="7831">EYAYEILQSIFGDNNWSIRYYTENQQTAIILFILIQTENVYNNTKNSSFDTLSQDQNIAKFEIKVK</sequence>
<dbReference type="EMBL" id="CAJVQB010024720">
    <property type="protein sequence ID" value="CAG8804783.1"/>
    <property type="molecule type" value="Genomic_DNA"/>
</dbReference>
<proteinExistence type="predicted"/>
<keyword evidence="2" id="KW-1185">Reference proteome</keyword>
<comment type="caution">
    <text evidence="1">The sequence shown here is derived from an EMBL/GenBank/DDBJ whole genome shotgun (WGS) entry which is preliminary data.</text>
</comment>
<accession>A0ABN7VX67</accession>
<evidence type="ECO:0000313" key="2">
    <source>
        <dbReference type="Proteomes" id="UP000789901"/>
    </source>
</evidence>
<feature type="non-terminal residue" evidence="1">
    <location>
        <position position="1"/>
    </location>
</feature>